<evidence type="ECO:0000259" key="1">
    <source>
        <dbReference type="Pfam" id="PF04545"/>
    </source>
</evidence>
<dbReference type="InterPro" id="IPR007630">
    <property type="entry name" value="RNA_pol_sigma70_r4"/>
</dbReference>
<gene>
    <name evidence="2" type="ORF">H8S17_00815</name>
</gene>
<feature type="domain" description="RNA polymerase sigma-70 region 4" evidence="1">
    <location>
        <begin position="91"/>
        <end position="132"/>
    </location>
</feature>
<sequence length="134" mass="16023">MTAEEKKVYLQSYQASLSCIERYKVYISIVEEFKADYDRSLQWCHSPQVVQELTDQIKELDTYKAEYQKVIEDKTKVCDHVISSIFSMPEERDQALLSYRYIDGMTWEQIADHMLYAMTHIHRLHNRALEHLEL</sequence>
<dbReference type="EMBL" id="JACOPH010000001">
    <property type="protein sequence ID" value="MBC5712760.1"/>
    <property type="molecule type" value="Genomic_DNA"/>
</dbReference>
<dbReference type="PROSITE" id="PS51257">
    <property type="entry name" value="PROKAR_LIPOPROTEIN"/>
    <property type="match status" value="1"/>
</dbReference>
<accession>A0A923LL00</accession>
<dbReference type="GO" id="GO:0006352">
    <property type="term" value="P:DNA-templated transcription initiation"/>
    <property type="evidence" value="ECO:0007669"/>
    <property type="project" value="InterPro"/>
</dbReference>
<dbReference type="SUPFAM" id="SSF88659">
    <property type="entry name" value="Sigma3 and sigma4 domains of RNA polymerase sigma factors"/>
    <property type="match status" value="1"/>
</dbReference>
<dbReference type="Proteomes" id="UP000606720">
    <property type="component" value="Unassembled WGS sequence"/>
</dbReference>
<reference evidence="2" key="1">
    <citation type="submission" date="2020-08" db="EMBL/GenBank/DDBJ databases">
        <title>Genome public.</title>
        <authorList>
            <person name="Liu C."/>
            <person name="Sun Q."/>
        </authorList>
    </citation>
    <scope>NUCLEOTIDE SEQUENCE</scope>
    <source>
        <strain evidence="2">BX1005</strain>
    </source>
</reference>
<evidence type="ECO:0000313" key="3">
    <source>
        <dbReference type="Proteomes" id="UP000606720"/>
    </source>
</evidence>
<dbReference type="GO" id="GO:0003700">
    <property type="term" value="F:DNA-binding transcription factor activity"/>
    <property type="evidence" value="ECO:0007669"/>
    <property type="project" value="InterPro"/>
</dbReference>
<dbReference type="Gene3D" id="1.20.140.160">
    <property type="match status" value="1"/>
</dbReference>
<name>A0A923LL00_9FIRM</name>
<dbReference type="InterPro" id="IPR013324">
    <property type="entry name" value="RNA_pol_sigma_r3/r4-like"/>
</dbReference>
<organism evidence="2 3">
    <name type="scientific">Roseburia zhanii</name>
    <dbReference type="NCBI Taxonomy" id="2763064"/>
    <lineage>
        <taxon>Bacteria</taxon>
        <taxon>Bacillati</taxon>
        <taxon>Bacillota</taxon>
        <taxon>Clostridia</taxon>
        <taxon>Lachnospirales</taxon>
        <taxon>Lachnospiraceae</taxon>
        <taxon>Roseburia</taxon>
    </lineage>
</organism>
<dbReference type="AlphaFoldDB" id="A0A923LL00"/>
<keyword evidence="3" id="KW-1185">Reference proteome</keyword>
<protein>
    <recommendedName>
        <fullName evidence="1">RNA polymerase sigma-70 region 4 domain-containing protein</fullName>
    </recommendedName>
</protein>
<evidence type="ECO:0000313" key="2">
    <source>
        <dbReference type="EMBL" id="MBC5712760.1"/>
    </source>
</evidence>
<proteinExistence type="predicted"/>
<comment type="caution">
    <text evidence="2">The sequence shown here is derived from an EMBL/GenBank/DDBJ whole genome shotgun (WGS) entry which is preliminary data.</text>
</comment>
<dbReference type="RefSeq" id="WP_186865830.1">
    <property type="nucleotide sequence ID" value="NZ_JACOPH010000001.1"/>
</dbReference>
<dbReference type="Pfam" id="PF04545">
    <property type="entry name" value="Sigma70_r4"/>
    <property type="match status" value="1"/>
</dbReference>